<feature type="domain" description="Bacteriophage T5 Orf172 DNA-binding" evidence="2">
    <location>
        <begin position="19"/>
        <end position="80"/>
    </location>
</feature>
<dbReference type="STRING" id="544712.C6HSZ3"/>
<dbReference type="PANTHER" id="PTHR28094:SF2">
    <property type="entry name" value="BACTERIOPHAGE T5 ORF172 DNA-BINDING DOMAIN-CONTAINING PROTEIN"/>
    <property type="match status" value="1"/>
</dbReference>
<feature type="region of interest" description="Disordered" evidence="1">
    <location>
        <begin position="1"/>
        <end position="23"/>
    </location>
</feature>
<dbReference type="InterPro" id="IPR018306">
    <property type="entry name" value="Phage_T5_Orf172_DNA-bd"/>
</dbReference>
<dbReference type="Proteomes" id="UP000002624">
    <property type="component" value="Unassembled WGS sequence"/>
</dbReference>
<proteinExistence type="predicted"/>
<evidence type="ECO:0000313" key="4">
    <source>
        <dbReference type="Proteomes" id="UP000002624"/>
    </source>
</evidence>
<evidence type="ECO:0000256" key="1">
    <source>
        <dbReference type="SAM" id="MobiDB-lite"/>
    </source>
</evidence>
<dbReference type="Pfam" id="PF10544">
    <property type="entry name" value="T5orf172"/>
    <property type="match status" value="1"/>
</dbReference>
<organism evidence="3 4">
    <name type="scientific">Ajellomyces capsulatus (strain H143)</name>
    <name type="common">Darling's disease fungus</name>
    <name type="synonym">Histoplasma capsulatum</name>
    <dbReference type="NCBI Taxonomy" id="544712"/>
    <lineage>
        <taxon>Eukaryota</taxon>
        <taxon>Fungi</taxon>
        <taxon>Dikarya</taxon>
        <taxon>Ascomycota</taxon>
        <taxon>Pezizomycotina</taxon>
        <taxon>Eurotiomycetes</taxon>
        <taxon>Eurotiomycetidae</taxon>
        <taxon>Onygenales</taxon>
        <taxon>Ajellomycetaceae</taxon>
        <taxon>Histoplasma</taxon>
    </lineage>
</organism>
<dbReference type="VEuPathDB" id="FungiDB:HCDG_09324"/>
<gene>
    <name evidence="3" type="ORF">HCDG_09324</name>
</gene>
<accession>C6HSZ3</accession>
<protein>
    <recommendedName>
        <fullName evidence="2">Bacteriophage T5 Orf172 DNA-binding domain-containing protein</fullName>
    </recommendedName>
</protein>
<dbReference type="HOGENOM" id="CLU_2346183_0_0_1"/>
<dbReference type="EMBL" id="GG692439">
    <property type="protein sequence ID" value="EER36668.1"/>
    <property type="molecule type" value="Genomic_DNA"/>
</dbReference>
<name>C6HSZ3_AJECH</name>
<evidence type="ECO:0000259" key="2">
    <source>
        <dbReference type="Pfam" id="PF10544"/>
    </source>
</evidence>
<reference evidence="4" key="1">
    <citation type="submission" date="2009-05" db="EMBL/GenBank/DDBJ databases">
        <title>The genome sequence of Ajellomyces capsulatus strain H143.</title>
        <authorList>
            <person name="Champion M."/>
            <person name="Cuomo C.A."/>
            <person name="Ma L.-J."/>
            <person name="Henn M.R."/>
            <person name="Sil A."/>
            <person name="Goldman B."/>
            <person name="Young S.K."/>
            <person name="Kodira C.D."/>
            <person name="Zeng Q."/>
            <person name="Koehrsen M."/>
            <person name="Alvarado L."/>
            <person name="Berlin A.M."/>
            <person name="Borenstein D."/>
            <person name="Chen Z."/>
            <person name="Engels R."/>
            <person name="Freedman E."/>
            <person name="Gellesch M."/>
            <person name="Goldberg J."/>
            <person name="Griggs A."/>
            <person name="Gujja S."/>
            <person name="Heiman D.I."/>
            <person name="Hepburn T.A."/>
            <person name="Howarth C."/>
            <person name="Jen D."/>
            <person name="Larson L."/>
            <person name="Lewis B."/>
            <person name="Mehta T."/>
            <person name="Park D."/>
            <person name="Pearson M."/>
            <person name="Roberts A."/>
            <person name="Saif S."/>
            <person name="Shea T.D."/>
            <person name="Shenoy N."/>
            <person name="Sisk P."/>
            <person name="Stolte C."/>
            <person name="Sykes S."/>
            <person name="Walk T."/>
            <person name="White J."/>
            <person name="Yandava C."/>
            <person name="Klein B."/>
            <person name="McEwen J.G."/>
            <person name="Puccia R."/>
            <person name="Goldman G.H."/>
            <person name="Felipe M.S."/>
            <person name="Nino-Vega G."/>
            <person name="San-Blas G."/>
            <person name="Taylor J.W."/>
            <person name="Mendoza L."/>
            <person name="Galagan J.E."/>
            <person name="Nusbaum C."/>
            <person name="Birren B.W."/>
        </authorList>
    </citation>
    <scope>NUCLEOTIDE SEQUENCE [LARGE SCALE GENOMIC DNA]</scope>
    <source>
        <strain evidence="4">H143</strain>
    </source>
</reference>
<dbReference type="InterPro" id="IPR053006">
    <property type="entry name" value="Meiosis_regulatory"/>
</dbReference>
<sequence>MRYYPHVASSPSVHPGAPIPPRKVPHAHKVERLVHLELADRRVKLQEPCSRCGRKHKEWFEIKANREQLRTVDACVRRWVEWSEQAKEGLTAFEHKI</sequence>
<evidence type="ECO:0000313" key="3">
    <source>
        <dbReference type="EMBL" id="EER36668.1"/>
    </source>
</evidence>
<dbReference type="AlphaFoldDB" id="C6HSZ3"/>
<dbReference type="PANTHER" id="PTHR28094">
    <property type="entry name" value="MEIOTICALLY UP-REGULATED GENE 113 PROTEIN"/>
    <property type="match status" value="1"/>
</dbReference>